<dbReference type="AlphaFoldDB" id="D3WFS2"/>
<dbReference type="EMBL" id="GU046311">
    <property type="protein sequence ID" value="ADC80505.1"/>
    <property type="molecule type" value="mRNA"/>
</dbReference>
<organism evidence="7">
    <name type="scientific">Conus anemone novaehollandiae</name>
    <dbReference type="NCBI Taxonomy" id="718021"/>
    <lineage>
        <taxon>Eukaryota</taxon>
        <taxon>Metazoa</taxon>
        <taxon>Spiralia</taxon>
        <taxon>Lophotrochozoa</taxon>
        <taxon>Mollusca</taxon>
        <taxon>Gastropoda</taxon>
        <taxon>Caenogastropoda</taxon>
        <taxon>Neogastropoda</taxon>
        <taxon>Conoidea</taxon>
        <taxon>Conidae</taxon>
        <taxon>Conus</taxon>
        <taxon>Floraconus</taxon>
    </lineage>
</organism>
<dbReference type="GO" id="GO:0005737">
    <property type="term" value="C:cytoplasm"/>
    <property type="evidence" value="ECO:0007669"/>
    <property type="project" value="TreeGrafter"/>
</dbReference>
<dbReference type="Gene3D" id="2.40.100.10">
    <property type="entry name" value="Cyclophilin-like"/>
    <property type="match status" value="1"/>
</dbReference>
<dbReference type="InterPro" id="IPR020892">
    <property type="entry name" value="Cyclophilin-type_PPIase_CS"/>
</dbReference>
<dbReference type="EC" id="5.2.1.8" evidence="5"/>
<evidence type="ECO:0000256" key="2">
    <source>
        <dbReference type="ARBA" id="ARBA00002388"/>
    </source>
</evidence>
<dbReference type="GO" id="GO:0003755">
    <property type="term" value="F:peptidyl-prolyl cis-trans isomerase activity"/>
    <property type="evidence" value="ECO:0007669"/>
    <property type="project" value="UniProtKB-UniRule"/>
</dbReference>
<keyword evidence="3 5" id="KW-0697">Rotamase</keyword>
<dbReference type="InterPro" id="IPR024936">
    <property type="entry name" value="Cyclophilin-type_PPIase"/>
</dbReference>
<dbReference type="PANTHER" id="PTHR11071">
    <property type="entry name" value="PEPTIDYL-PROLYL CIS-TRANS ISOMERASE"/>
    <property type="match status" value="1"/>
</dbReference>
<comment type="catalytic activity">
    <reaction evidence="1 5">
        <text>[protein]-peptidylproline (omega=180) = [protein]-peptidylproline (omega=0)</text>
        <dbReference type="Rhea" id="RHEA:16237"/>
        <dbReference type="Rhea" id="RHEA-COMP:10747"/>
        <dbReference type="Rhea" id="RHEA-COMP:10748"/>
        <dbReference type="ChEBI" id="CHEBI:83833"/>
        <dbReference type="ChEBI" id="CHEBI:83834"/>
        <dbReference type="EC" id="5.2.1.8"/>
    </reaction>
</comment>
<protein>
    <recommendedName>
        <fullName evidence="5">Peptidyl-prolyl cis-trans isomerase</fullName>
        <shortName evidence="5">PPIase</shortName>
        <ecNumber evidence="5">5.2.1.8</ecNumber>
    </recommendedName>
</protein>
<dbReference type="PIRSF" id="PIRSF001467">
    <property type="entry name" value="Peptidylpro_ismrse"/>
    <property type="match status" value="1"/>
</dbReference>
<reference evidence="7" key="1">
    <citation type="journal article" date="2010" name="J. Biol. Chem.">
        <title>Identification of Conus peptidylprolyl cis-trans isomerases (PPIases) and assessment of their role in the oxidative folding of conotoxins.</title>
        <authorList>
            <person name="Safavi-Hemami H."/>
            <person name="Bulaj G."/>
            <person name="Olivera B.M."/>
            <person name="Williamson N.A."/>
            <person name="Purcell A.W."/>
        </authorList>
    </citation>
    <scope>NUCLEOTIDE SEQUENCE</scope>
</reference>
<dbReference type="PRINTS" id="PR00153">
    <property type="entry name" value="CSAPPISMRASE"/>
</dbReference>
<evidence type="ECO:0000259" key="6">
    <source>
        <dbReference type="PROSITE" id="PS50072"/>
    </source>
</evidence>
<dbReference type="PANTHER" id="PTHR11071:SF561">
    <property type="entry name" value="PEPTIDYL-PROLYL CIS-TRANS ISOMERASE D-RELATED"/>
    <property type="match status" value="1"/>
</dbReference>
<evidence type="ECO:0000256" key="3">
    <source>
        <dbReference type="ARBA" id="ARBA00023110"/>
    </source>
</evidence>
<proteinExistence type="evidence at transcript level"/>
<evidence type="ECO:0000256" key="4">
    <source>
        <dbReference type="ARBA" id="ARBA00023235"/>
    </source>
</evidence>
<dbReference type="Pfam" id="PF00160">
    <property type="entry name" value="Pro_isomerase"/>
    <property type="match status" value="1"/>
</dbReference>
<accession>D3WFS2</accession>
<comment type="function">
    <text evidence="2 5">PPIases accelerate the folding of proteins. It catalyzes the cis-trans isomerization of proline imidic peptide bonds in oligopeptides.</text>
</comment>
<dbReference type="CDD" id="cd01926">
    <property type="entry name" value="cyclophilin_ABH_like"/>
    <property type="match status" value="1"/>
</dbReference>
<feature type="domain" description="PPIase cyclophilin-type" evidence="6">
    <location>
        <begin position="7"/>
        <end position="163"/>
    </location>
</feature>
<keyword evidence="4 5" id="KW-0413">Isomerase</keyword>
<evidence type="ECO:0000256" key="5">
    <source>
        <dbReference type="RuleBase" id="RU363019"/>
    </source>
</evidence>
<dbReference type="InterPro" id="IPR002130">
    <property type="entry name" value="Cyclophilin-type_PPIase_dom"/>
</dbReference>
<name>D3WFS2_CONAN</name>
<dbReference type="GO" id="GO:0016018">
    <property type="term" value="F:cyclosporin A binding"/>
    <property type="evidence" value="ECO:0007669"/>
    <property type="project" value="TreeGrafter"/>
</dbReference>
<evidence type="ECO:0000313" key="7">
    <source>
        <dbReference type="EMBL" id="ADC80505.1"/>
    </source>
</evidence>
<dbReference type="PROSITE" id="PS50072">
    <property type="entry name" value="CSA_PPIASE_2"/>
    <property type="match status" value="1"/>
</dbReference>
<dbReference type="InterPro" id="IPR029000">
    <property type="entry name" value="Cyclophilin-like_dom_sf"/>
</dbReference>
<dbReference type="SUPFAM" id="SSF50891">
    <property type="entry name" value="Cyclophilin-like"/>
    <property type="match status" value="1"/>
</dbReference>
<dbReference type="PROSITE" id="PS00170">
    <property type="entry name" value="CSA_PPIASE_1"/>
    <property type="match status" value="1"/>
</dbReference>
<sequence length="164" mass="17542">MANPQVFFDITIGGQPAGRIVMELRADVVPKTAENFRALCTGEKGFGYKGSSFHRVIPGFMCQGGDFTNHNGTGGKSIYGNKFEDENFKLKHTEPGILSMANAGPNTNGSQFFLCTVKTTWLDGKHVVFGSVVEGMDVVKAMEKLGSQSGATSLKVVIADCGQL</sequence>
<comment type="similarity">
    <text evidence="5">Belongs to the cyclophilin-type PPIase family.</text>
</comment>
<evidence type="ECO:0000256" key="1">
    <source>
        <dbReference type="ARBA" id="ARBA00000971"/>
    </source>
</evidence>
<dbReference type="FunFam" id="2.40.100.10:FF:000013">
    <property type="entry name" value="Peptidyl-prolyl cis-trans isomerase"/>
    <property type="match status" value="1"/>
</dbReference>
<dbReference type="GO" id="GO:0006457">
    <property type="term" value="P:protein folding"/>
    <property type="evidence" value="ECO:0007669"/>
    <property type="project" value="InterPro"/>
</dbReference>